<dbReference type="AlphaFoldDB" id="A0A251VE25"/>
<dbReference type="PANTHER" id="PTHR11439">
    <property type="entry name" value="GAG-POL-RELATED RETROTRANSPOSON"/>
    <property type="match status" value="1"/>
</dbReference>
<organism evidence="3 4">
    <name type="scientific">Helianthus annuus</name>
    <name type="common">Common sunflower</name>
    <dbReference type="NCBI Taxonomy" id="4232"/>
    <lineage>
        <taxon>Eukaryota</taxon>
        <taxon>Viridiplantae</taxon>
        <taxon>Streptophyta</taxon>
        <taxon>Embryophyta</taxon>
        <taxon>Tracheophyta</taxon>
        <taxon>Spermatophyta</taxon>
        <taxon>Magnoliopsida</taxon>
        <taxon>eudicotyledons</taxon>
        <taxon>Gunneridae</taxon>
        <taxon>Pentapetalae</taxon>
        <taxon>asterids</taxon>
        <taxon>campanulids</taxon>
        <taxon>Asterales</taxon>
        <taxon>Asteraceae</taxon>
        <taxon>Asteroideae</taxon>
        <taxon>Heliantheae alliance</taxon>
        <taxon>Heliantheae</taxon>
        <taxon>Helianthus</taxon>
    </lineage>
</organism>
<accession>A0A251VE25</accession>
<keyword evidence="3" id="KW-0808">Transferase</keyword>
<feature type="compositionally biased region" description="Polar residues" evidence="1">
    <location>
        <begin position="208"/>
        <end position="218"/>
    </location>
</feature>
<dbReference type="InterPro" id="IPR012337">
    <property type="entry name" value="RNaseH-like_sf"/>
</dbReference>
<dbReference type="GO" id="GO:0015074">
    <property type="term" value="P:DNA integration"/>
    <property type="evidence" value="ECO:0007669"/>
    <property type="project" value="InterPro"/>
</dbReference>
<proteinExistence type="predicted"/>
<keyword evidence="3" id="KW-0695">RNA-directed DNA polymerase</keyword>
<dbReference type="Gene3D" id="3.30.420.10">
    <property type="entry name" value="Ribonuclease H-like superfamily/Ribonuclease H"/>
    <property type="match status" value="1"/>
</dbReference>
<dbReference type="InterPro" id="IPR057670">
    <property type="entry name" value="SH3_retrovirus"/>
</dbReference>
<dbReference type="GO" id="GO:0003964">
    <property type="term" value="F:RNA-directed DNA polymerase activity"/>
    <property type="evidence" value="ECO:0007669"/>
    <property type="project" value="UniProtKB-KW"/>
</dbReference>
<dbReference type="PANTHER" id="PTHR11439:SF443">
    <property type="entry name" value="RNA-DIRECTED DNA POLYMERASE"/>
    <property type="match status" value="1"/>
</dbReference>
<dbReference type="SUPFAM" id="SSF53098">
    <property type="entry name" value="Ribonuclease H-like"/>
    <property type="match status" value="1"/>
</dbReference>
<gene>
    <name evidence="3" type="ORF">HannXRQ_Chr02g0039101</name>
</gene>
<evidence type="ECO:0000256" key="1">
    <source>
        <dbReference type="SAM" id="MobiDB-lite"/>
    </source>
</evidence>
<evidence type="ECO:0000313" key="4">
    <source>
        <dbReference type="Proteomes" id="UP000215914"/>
    </source>
</evidence>
<reference evidence="4" key="1">
    <citation type="journal article" date="2017" name="Nature">
        <title>The sunflower genome provides insights into oil metabolism, flowering and Asterid evolution.</title>
        <authorList>
            <person name="Badouin H."/>
            <person name="Gouzy J."/>
            <person name="Grassa C.J."/>
            <person name="Murat F."/>
            <person name="Staton S.E."/>
            <person name="Cottret L."/>
            <person name="Lelandais-Briere C."/>
            <person name="Owens G.L."/>
            <person name="Carrere S."/>
            <person name="Mayjonade B."/>
            <person name="Legrand L."/>
            <person name="Gill N."/>
            <person name="Kane N.C."/>
            <person name="Bowers J.E."/>
            <person name="Hubner S."/>
            <person name="Bellec A."/>
            <person name="Berard A."/>
            <person name="Berges H."/>
            <person name="Blanchet N."/>
            <person name="Boniface M.C."/>
            <person name="Brunel D."/>
            <person name="Catrice O."/>
            <person name="Chaidir N."/>
            <person name="Claudel C."/>
            <person name="Donnadieu C."/>
            <person name="Faraut T."/>
            <person name="Fievet G."/>
            <person name="Helmstetter N."/>
            <person name="King M."/>
            <person name="Knapp S.J."/>
            <person name="Lai Z."/>
            <person name="Le Paslier M.C."/>
            <person name="Lippi Y."/>
            <person name="Lorenzon L."/>
            <person name="Mandel J.R."/>
            <person name="Marage G."/>
            <person name="Marchand G."/>
            <person name="Marquand E."/>
            <person name="Bret-Mestries E."/>
            <person name="Morien E."/>
            <person name="Nambeesan S."/>
            <person name="Nguyen T."/>
            <person name="Pegot-Espagnet P."/>
            <person name="Pouilly N."/>
            <person name="Raftis F."/>
            <person name="Sallet E."/>
            <person name="Schiex T."/>
            <person name="Thomas J."/>
            <person name="Vandecasteele C."/>
            <person name="Vares D."/>
            <person name="Vear F."/>
            <person name="Vautrin S."/>
            <person name="Crespi M."/>
            <person name="Mangin B."/>
            <person name="Burke J.M."/>
            <person name="Salse J."/>
            <person name="Munos S."/>
            <person name="Vincourt P."/>
            <person name="Rieseberg L.H."/>
            <person name="Langlade N.B."/>
        </authorList>
    </citation>
    <scope>NUCLEOTIDE SEQUENCE [LARGE SCALE GENOMIC DNA]</scope>
    <source>
        <strain evidence="4">cv. SF193</strain>
    </source>
</reference>
<dbReference type="GO" id="GO:0003676">
    <property type="term" value="F:nucleic acid binding"/>
    <property type="evidence" value="ECO:0007669"/>
    <property type="project" value="InterPro"/>
</dbReference>
<dbReference type="InterPro" id="IPR013103">
    <property type="entry name" value="RVT_2"/>
</dbReference>
<dbReference type="STRING" id="4232.A0A251VE25"/>
<keyword evidence="3" id="KW-0548">Nucleotidyltransferase</keyword>
<dbReference type="SUPFAM" id="SSF56672">
    <property type="entry name" value="DNA/RNA polymerases"/>
    <property type="match status" value="1"/>
</dbReference>
<feature type="region of interest" description="Disordered" evidence="1">
    <location>
        <begin position="1"/>
        <end position="20"/>
    </location>
</feature>
<evidence type="ECO:0000313" key="3">
    <source>
        <dbReference type="EMBL" id="OTG33840.1"/>
    </source>
</evidence>
<dbReference type="PROSITE" id="PS50994">
    <property type="entry name" value="INTEGRASE"/>
    <property type="match status" value="1"/>
</dbReference>
<evidence type="ECO:0000259" key="2">
    <source>
        <dbReference type="PROSITE" id="PS50994"/>
    </source>
</evidence>
<keyword evidence="4" id="KW-1185">Reference proteome</keyword>
<feature type="compositionally biased region" description="Polar residues" evidence="1">
    <location>
        <begin position="175"/>
        <end position="187"/>
    </location>
</feature>
<feature type="compositionally biased region" description="Polar residues" evidence="1">
    <location>
        <begin position="7"/>
        <end position="18"/>
    </location>
</feature>
<protein>
    <submittedName>
        <fullName evidence="3">Putative ribonuclease H-like domain, Reverse transcriptase, RNA-dependent DNA polymerase</fullName>
    </submittedName>
</protein>
<dbReference type="CDD" id="cd09272">
    <property type="entry name" value="RNase_HI_RT_Ty1"/>
    <property type="match status" value="1"/>
</dbReference>
<dbReference type="InterPro" id="IPR001584">
    <property type="entry name" value="Integrase_cat-core"/>
</dbReference>
<dbReference type="InterPro" id="IPR036397">
    <property type="entry name" value="RNaseH_sf"/>
</dbReference>
<sequence length="679" mass="78862">MNGIRHQLTNSFTPQQNGVAERKNQTLMELSRSMMNVKQLPNCYWAEAIACATYILNRTITKTRPNQTPYEAWNGRKPNVDHLRVFGSLAYAHIPKQHRNKLNEKTERTIFVGYSEQSKGYKLYNPHTNKIVISRDVVFDESKQWVIDSETSEIPFIISDIDIVQTQGTDIIHSEQTSTNLPDQNEQVLERSENDIQTPEANHEQQNESESMNATASAHPQEIDSSSSDSENEVIRTKNLQNIYQRTRKLTEEEIRQKYKDKQGVNFVLYTSSDPTSFEEARKDSRWQEAMDKEIESIQKNETWELVDPPAKQKPIGVKWIYKTKYDENGNVDKYKARLVVKGYNQKYGIDYQEVFAPVIRFETVRLVLALAAQCEWHLHQMDVKTAFLNGKLEEQVYIEQPQGYVKKGEEKKVCFLKRALYGLKQAPRAWYSRIDMYFTKNEFKKCIYEHTLYIKNTSEGKIVICLYVDDLIIASNSIKLITEFKESMKREFEMTDMGQLHYFLGMEVTYENGNITLSQKKYMRNLLEKYKMTHCNTVSTPMEYGLKLSKDDPEEFVDEGMYRSLVGSLMYLTNTRPDIMFAVSKISRYMENPKKSHWEAAKRILKYIKGTQELGVTYSKGGKKRLMGFSDSDYAGNIDDSKSTSGYIFHLGSGPISWQSKKQKVVALSSTENTWLYL</sequence>
<dbReference type="EMBL" id="CM007891">
    <property type="protein sequence ID" value="OTG33840.1"/>
    <property type="molecule type" value="Genomic_DNA"/>
</dbReference>
<dbReference type="OMA" id="TIHYELE"/>
<feature type="domain" description="Integrase catalytic" evidence="2">
    <location>
        <begin position="1"/>
        <end position="77"/>
    </location>
</feature>
<dbReference type="Proteomes" id="UP000215914">
    <property type="component" value="Chromosome 2"/>
</dbReference>
<dbReference type="InParanoid" id="A0A251VE25"/>
<dbReference type="Pfam" id="PF07727">
    <property type="entry name" value="RVT_2"/>
    <property type="match status" value="1"/>
</dbReference>
<dbReference type="Pfam" id="PF25597">
    <property type="entry name" value="SH3_retrovirus"/>
    <property type="match status" value="1"/>
</dbReference>
<feature type="region of interest" description="Disordered" evidence="1">
    <location>
        <begin position="175"/>
        <end position="239"/>
    </location>
</feature>
<name>A0A251VE25_HELAN</name>
<dbReference type="InterPro" id="IPR043502">
    <property type="entry name" value="DNA/RNA_pol_sf"/>
</dbReference>